<keyword evidence="1" id="KW-0812">Transmembrane</keyword>
<dbReference type="OrthoDB" id="1123500at2"/>
<dbReference type="RefSeq" id="WP_121150250.1">
    <property type="nucleotide sequence ID" value="NZ_CP032827.1"/>
</dbReference>
<dbReference type="Proteomes" id="UP000276254">
    <property type="component" value="Plasmid unnamed2"/>
</dbReference>
<dbReference type="KEGG" id="spha:D3Y57_00095"/>
<sequence length="78" mass="9181">MHNFNSNYDYFGWGWILWFGFIFLVFSSFGNWGYAYRAHRKFDGLPRKDAASILNERYAAGELTRAQYLELKSDIAAK</sequence>
<reference evidence="2 3" key="1">
    <citation type="submission" date="2018-09" db="EMBL/GenBank/DDBJ databases">
        <title>Sphingomonas peninsula sp. nov., isolated from fildes peninsula, Antarctic soil.</title>
        <authorList>
            <person name="Yingchao G."/>
        </authorList>
    </citation>
    <scope>NUCLEOTIDE SEQUENCE [LARGE SCALE GENOMIC DNA]</scope>
    <source>
        <strain evidence="2 3">YZ-8</strain>
        <plasmid evidence="2 3">unnamed2</plasmid>
    </source>
</reference>
<protein>
    <submittedName>
        <fullName evidence="2">SHOCT domain-containing protein</fullName>
    </submittedName>
</protein>
<proteinExistence type="predicted"/>
<name>A0A494T5B1_SPHPE</name>
<feature type="transmembrane region" description="Helical" evidence="1">
    <location>
        <begin position="12"/>
        <end position="34"/>
    </location>
</feature>
<keyword evidence="2" id="KW-0614">Plasmid</keyword>
<evidence type="ECO:0000313" key="3">
    <source>
        <dbReference type="Proteomes" id="UP000276254"/>
    </source>
</evidence>
<dbReference type="EMBL" id="CP032827">
    <property type="protein sequence ID" value="AYJ84567.1"/>
    <property type="molecule type" value="Genomic_DNA"/>
</dbReference>
<keyword evidence="1" id="KW-0472">Membrane</keyword>
<geneLocation type="plasmid" evidence="2">
    <name>unnamed2</name>
</geneLocation>
<keyword evidence="1" id="KW-1133">Transmembrane helix</keyword>
<evidence type="ECO:0000313" key="2">
    <source>
        <dbReference type="EMBL" id="AYJ84567.1"/>
    </source>
</evidence>
<evidence type="ECO:0000256" key="1">
    <source>
        <dbReference type="SAM" id="Phobius"/>
    </source>
</evidence>
<organism evidence="2 3">
    <name type="scientific">Sphingomonas paeninsulae</name>
    <dbReference type="NCBI Taxonomy" id="2319844"/>
    <lineage>
        <taxon>Bacteria</taxon>
        <taxon>Pseudomonadati</taxon>
        <taxon>Pseudomonadota</taxon>
        <taxon>Alphaproteobacteria</taxon>
        <taxon>Sphingomonadales</taxon>
        <taxon>Sphingomonadaceae</taxon>
        <taxon>Sphingomonas</taxon>
    </lineage>
</organism>
<dbReference type="AlphaFoldDB" id="A0A494T5B1"/>
<accession>A0A494T5B1</accession>
<gene>
    <name evidence="2" type="ORF">D3Y57_00095</name>
</gene>
<keyword evidence="3" id="KW-1185">Reference proteome</keyword>